<sequence length="99" mass="11656">MNKQTKLKTAFLYAVLVVWATSCTDSSFKLRNQNNSVVINETYLYSHDWDTPDPFEKIEIDTVKVLDIKDGYVKWQEKGKSYYLSGELKYFKHHIKPCN</sequence>
<dbReference type="EMBL" id="CP134537">
    <property type="protein sequence ID" value="WNH10013.1"/>
    <property type="molecule type" value="Genomic_DNA"/>
</dbReference>
<gene>
    <name evidence="1" type="ORF">RHP51_04770</name>
</gene>
<reference evidence="1 2" key="1">
    <citation type="submission" date="2023-09" db="EMBL/GenBank/DDBJ databases">
        <title>Thalassobella suaedae gen. nov., sp. nov., a marine bacterium of the family Flavobacteriaceae isolated from a halophyte Suaeda japonica.</title>
        <authorList>
            <person name="Lee S.Y."/>
            <person name="Hwang C.Y."/>
        </authorList>
    </citation>
    <scope>NUCLEOTIDE SEQUENCE [LARGE SCALE GENOMIC DNA]</scope>
    <source>
        <strain evidence="1 2">HL-DH14</strain>
    </source>
</reference>
<evidence type="ECO:0000313" key="2">
    <source>
        <dbReference type="Proteomes" id="UP001302806"/>
    </source>
</evidence>
<dbReference type="RefSeq" id="WP_415866362.1">
    <property type="nucleotide sequence ID" value="NZ_CP134537.1"/>
</dbReference>
<proteinExistence type="predicted"/>
<protein>
    <submittedName>
        <fullName evidence="1">Uncharacterized protein</fullName>
    </submittedName>
</protein>
<evidence type="ECO:0000313" key="1">
    <source>
        <dbReference type="EMBL" id="WNH10013.1"/>
    </source>
</evidence>
<name>A0ABY9XW87_9FLAO</name>
<dbReference type="Proteomes" id="UP001302806">
    <property type="component" value="Chromosome"/>
</dbReference>
<accession>A0ABY9XW87</accession>
<organism evidence="1 2">
    <name type="scientific">Thalassobellus suaedae</name>
    <dbReference type="NCBI Taxonomy" id="3074124"/>
    <lineage>
        <taxon>Bacteria</taxon>
        <taxon>Pseudomonadati</taxon>
        <taxon>Bacteroidota</taxon>
        <taxon>Flavobacteriia</taxon>
        <taxon>Flavobacteriales</taxon>
        <taxon>Flavobacteriaceae</taxon>
        <taxon>Thalassobellus</taxon>
    </lineage>
</organism>